<evidence type="ECO:0000256" key="1">
    <source>
        <dbReference type="ARBA" id="ARBA00022475"/>
    </source>
</evidence>
<feature type="domain" description="Glycosyltransferase 2-like" evidence="9">
    <location>
        <begin position="4"/>
        <end position="132"/>
    </location>
</feature>
<dbReference type="CDD" id="cd04187">
    <property type="entry name" value="DPM1_like_bac"/>
    <property type="match status" value="1"/>
</dbReference>
<evidence type="ECO:0000256" key="7">
    <source>
        <dbReference type="ARBA" id="ARBA00023136"/>
    </source>
</evidence>
<dbReference type="GO" id="GO:0009103">
    <property type="term" value="P:lipopolysaccharide biosynthetic process"/>
    <property type="evidence" value="ECO:0007669"/>
    <property type="project" value="UniProtKB-KW"/>
</dbReference>
<evidence type="ECO:0000256" key="6">
    <source>
        <dbReference type="ARBA" id="ARBA00022989"/>
    </source>
</evidence>
<feature type="transmembrane region" description="Helical" evidence="8">
    <location>
        <begin position="234"/>
        <end position="256"/>
    </location>
</feature>
<feature type="transmembrane region" description="Helical" evidence="8">
    <location>
        <begin position="276"/>
        <end position="296"/>
    </location>
</feature>
<organism evidence="10 11">
    <name type="scientific">Candidatus Doudnabacteria bacterium RIFCSPHIGHO2_01_FULL_43_23</name>
    <dbReference type="NCBI Taxonomy" id="1817822"/>
    <lineage>
        <taxon>Bacteria</taxon>
        <taxon>Candidatus Doudnaibacteriota</taxon>
    </lineage>
</organism>
<keyword evidence="5" id="KW-0448">Lipopolysaccharide biosynthesis</keyword>
<dbReference type="InterPro" id="IPR029044">
    <property type="entry name" value="Nucleotide-diphossugar_trans"/>
</dbReference>
<dbReference type="Gene3D" id="3.90.550.10">
    <property type="entry name" value="Spore Coat Polysaccharide Biosynthesis Protein SpsA, Chain A"/>
    <property type="match status" value="1"/>
</dbReference>
<evidence type="ECO:0000256" key="3">
    <source>
        <dbReference type="ARBA" id="ARBA00022679"/>
    </source>
</evidence>
<dbReference type="Proteomes" id="UP000177912">
    <property type="component" value="Unassembled WGS sequence"/>
</dbReference>
<dbReference type="STRING" id="1817822.A2826_02765"/>
<comment type="caution">
    <text evidence="10">The sequence shown here is derived from an EMBL/GenBank/DDBJ whole genome shotgun (WGS) entry which is preliminary data.</text>
</comment>
<keyword evidence="7 8" id="KW-0472">Membrane</keyword>
<dbReference type="PANTHER" id="PTHR48090:SF3">
    <property type="entry name" value="UNDECAPRENYL-PHOSPHATE 4-DEOXY-4-FORMAMIDO-L-ARABINOSE TRANSFERASE"/>
    <property type="match status" value="1"/>
</dbReference>
<evidence type="ECO:0000256" key="2">
    <source>
        <dbReference type="ARBA" id="ARBA00022676"/>
    </source>
</evidence>
<protein>
    <submittedName>
        <fullName evidence="10">Glycosyl transferase</fullName>
    </submittedName>
</protein>
<evidence type="ECO:0000259" key="9">
    <source>
        <dbReference type="Pfam" id="PF00535"/>
    </source>
</evidence>
<dbReference type="SUPFAM" id="SSF53448">
    <property type="entry name" value="Nucleotide-diphospho-sugar transferases"/>
    <property type="match status" value="1"/>
</dbReference>
<name>A0A1F5NRV8_9BACT</name>
<dbReference type="AlphaFoldDB" id="A0A1F5NRV8"/>
<dbReference type="GO" id="GO:0005886">
    <property type="term" value="C:plasma membrane"/>
    <property type="evidence" value="ECO:0007669"/>
    <property type="project" value="TreeGrafter"/>
</dbReference>
<evidence type="ECO:0000256" key="8">
    <source>
        <dbReference type="SAM" id="Phobius"/>
    </source>
</evidence>
<evidence type="ECO:0000313" key="10">
    <source>
        <dbReference type="EMBL" id="OGE80353.1"/>
    </source>
</evidence>
<dbReference type="EMBL" id="MFEI01000034">
    <property type="protein sequence ID" value="OGE80353.1"/>
    <property type="molecule type" value="Genomic_DNA"/>
</dbReference>
<sequence length="316" mass="35972">MKVSIVLPVFNEARGLPEVAQRIREVFDAQDYDYEIIFVNDGSRDDSAVVLNQLASDNSKIKVIHFTRNFGQTPALAAGIEHATGNIIVPMDSDLENHPEDIPKMIEKMNEGYDIVSGWRRDRWQGQALTRRIPSDVASWLISAISGLKLHDHGSTLKAYRGDMLKGIRLYGDMHRFIAAYLSWHGARVAEFPINYTPRKYGKSNYGLNRIFKVILDLVTLKFLTRFFHKPMHFFGGAGLISIFLGFVTVAFAIYFKFSTVHQKDFISTPLPVLMALFFIVGILLILMGLLAEILVRTYHESQNKKTSEIREKINF</sequence>
<evidence type="ECO:0000256" key="4">
    <source>
        <dbReference type="ARBA" id="ARBA00022692"/>
    </source>
</evidence>
<keyword evidence="3 10" id="KW-0808">Transferase</keyword>
<dbReference type="PANTHER" id="PTHR48090">
    <property type="entry name" value="UNDECAPRENYL-PHOSPHATE 4-DEOXY-4-FORMAMIDO-L-ARABINOSE TRANSFERASE-RELATED"/>
    <property type="match status" value="1"/>
</dbReference>
<dbReference type="GO" id="GO:0016757">
    <property type="term" value="F:glycosyltransferase activity"/>
    <property type="evidence" value="ECO:0007669"/>
    <property type="project" value="UniProtKB-KW"/>
</dbReference>
<reference evidence="10 11" key="1">
    <citation type="journal article" date="2016" name="Nat. Commun.">
        <title>Thousands of microbial genomes shed light on interconnected biogeochemical processes in an aquifer system.</title>
        <authorList>
            <person name="Anantharaman K."/>
            <person name="Brown C.T."/>
            <person name="Hug L.A."/>
            <person name="Sharon I."/>
            <person name="Castelle C.J."/>
            <person name="Probst A.J."/>
            <person name="Thomas B.C."/>
            <person name="Singh A."/>
            <person name="Wilkins M.J."/>
            <person name="Karaoz U."/>
            <person name="Brodie E.L."/>
            <person name="Williams K.H."/>
            <person name="Hubbard S.S."/>
            <person name="Banfield J.F."/>
        </authorList>
    </citation>
    <scope>NUCLEOTIDE SEQUENCE [LARGE SCALE GENOMIC DNA]</scope>
</reference>
<dbReference type="InterPro" id="IPR050256">
    <property type="entry name" value="Glycosyltransferase_2"/>
</dbReference>
<evidence type="ECO:0000256" key="5">
    <source>
        <dbReference type="ARBA" id="ARBA00022985"/>
    </source>
</evidence>
<proteinExistence type="predicted"/>
<dbReference type="InterPro" id="IPR001173">
    <property type="entry name" value="Glyco_trans_2-like"/>
</dbReference>
<gene>
    <name evidence="10" type="ORF">A2826_02765</name>
</gene>
<keyword evidence="4 8" id="KW-0812">Transmembrane</keyword>
<keyword evidence="6 8" id="KW-1133">Transmembrane helix</keyword>
<evidence type="ECO:0000313" key="11">
    <source>
        <dbReference type="Proteomes" id="UP000177912"/>
    </source>
</evidence>
<keyword evidence="2" id="KW-0328">Glycosyltransferase</keyword>
<keyword evidence="1" id="KW-1003">Cell membrane</keyword>
<accession>A0A1F5NRV8</accession>
<dbReference type="Pfam" id="PF00535">
    <property type="entry name" value="Glycos_transf_2"/>
    <property type="match status" value="1"/>
</dbReference>